<gene>
    <name evidence="1" type="ORF">XpruCFBP8353_01995</name>
    <name evidence="2" type="ORF">XpruCFBP8354_01995</name>
</gene>
<comment type="caution">
    <text evidence="1">The sequence shown here is derived from an EMBL/GenBank/DDBJ whole genome shotgun (WGS) entry which is preliminary data.</text>
</comment>
<evidence type="ECO:0000313" key="2">
    <source>
        <dbReference type="EMBL" id="PKV18187.1"/>
    </source>
</evidence>
<dbReference type="EMBL" id="PHKW01000001">
    <property type="protein sequence ID" value="PKV18187.1"/>
    <property type="molecule type" value="Genomic_DNA"/>
</dbReference>
<accession>A0A2N3RN30</accession>
<dbReference type="EMBL" id="PHKV01000001">
    <property type="protein sequence ID" value="PKV13907.1"/>
    <property type="molecule type" value="Genomic_DNA"/>
</dbReference>
<protein>
    <submittedName>
        <fullName evidence="1">Uncharacterized protein</fullName>
    </submittedName>
</protein>
<proteinExistence type="predicted"/>
<evidence type="ECO:0000313" key="3">
    <source>
        <dbReference type="Proteomes" id="UP000233720"/>
    </source>
</evidence>
<name>A0A2N3RN30_9XANT</name>
<sequence>MTGTAQHGFWPWQAHVCATTRVPHGLQSACRAGLFPDARASRYLSAAFVLQLTRRQPTCYGNQTRSHAGHHMQQVSNALAALFCNHRQGISYRRRYCSES</sequence>
<dbReference type="Proteomes" id="UP000233720">
    <property type="component" value="Unassembled WGS sequence"/>
</dbReference>
<dbReference type="AlphaFoldDB" id="A0A2N3RN30"/>
<dbReference type="Proteomes" id="UP000233748">
    <property type="component" value="Unassembled WGS sequence"/>
</dbReference>
<keyword evidence="4" id="KW-1185">Reference proteome</keyword>
<organism evidence="1 3">
    <name type="scientific">Xanthomonas prunicola</name>
    <dbReference type="NCBI Taxonomy" id="2053930"/>
    <lineage>
        <taxon>Bacteria</taxon>
        <taxon>Pseudomonadati</taxon>
        <taxon>Pseudomonadota</taxon>
        <taxon>Gammaproteobacteria</taxon>
        <taxon>Lysobacterales</taxon>
        <taxon>Lysobacteraceae</taxon>
        <taxon>Xanthomonas</taxon>
    </lineage>
</organism>
<evidence type="ECO:0000313" key="1">
    <source>
        <dbReference type="EMBL" id="PKV13907.1"/>
    </source>
</evidence>
<reference evidence="3 4" key="1">
    <citation type="submission" date="2017-11" db="EMBL/GenBank/DDBJ databases">
        <title>Xanthomonas prunicola sp. nov., a novel pathogen that affects nectarine (Prunus persica var. nectarine) trees.</title>
        <authorList>
            <person name="Lopez M."/>
            <person name="Lopez-Soriano P."/>
            <person name="Garita-Cambronero J."/>
            <person name="Beltran C."/>
            <person name="Taghouti G."/>
            <person name="Portier P."/>
            <person name="Cubero J."/>
            <person name="Fischer-Le Saux M."/>
            <person name="Marco-Noales E."/>
        </authorList>
    </citation>
    <scope>NUCLEOTIDE SEQUENCE [LARGE SCALE GENOMIC DNA]</scope>
    <source>
        <strain evidence="1 3">CFBP8353</strain>
        <strain evidence="2 4">CFBP8354</strain>
    </source>
</reference>
<evidence type="ECO:0000313" key="4">
    <source>
        <dbReference type="Proteomes" id="UP000233748"/>
    </source>
</evidence>